<dbReference type="Pfam" id="PF03129">
    <property type="entry name" value="HGTP_anticodon"/>
    <property type="match status" value="1"/>
</dbReference>
<name>A0A067ESK5_CITSI</name>
<keyword evidence="3" id="KW-1185">Reference proteome</keyword>
<feature type="non-terminal residue" evidence="2">
    <location>
        <position position="1"/>
    </location>
</feature>
<dbReference type="Gene3D" id="3.40.50.800">
    <property type="entry name" value="Anticodon-binding domain"/>
    <property type="match status" value="1"/>
</dbReference>
<dbReference type="EMBL" id="KK784953">
    <property type="protein sequence ID" value="KDO58149.1"/>
    <property type="molecule type" value="Genomic_DNA"/>
</dbReference>
<dbReference type="InterPro" id="IPR027031">
    <property type="entry name" value="Gly-tRNA_synthase/POLG2"/>
</dbReference>
<reference evidence="2 3" key="1">
    <citation type="submission" date="2014-04" db="EMBL/GenBank/DDBJ databases">
        <authorList>
            <consortium name="International Citrus Genome Consortium"/>
            <person name="Gmitter F."/>
            <person name="Chen C."/>
            <person name="Farmerie W."/>
            <person name="Harkins T."/>
            <person name="Desany B."/>
            <person name="Mohiuddin M."/>
            <person name="Kodira C."/>
            <person name="Borodovsky M."/>
            <person name="Lomsadze A."/>
            <person name="Burns P."/>
            <person name="Jenkins J."/>
            <person name="Prochnik S."/>
            <person name="Shu S."/>
            <person name="Chapman J."/>
            <person name="Pitluck S."/>
            <person name="Schmutz J."/>
            <person name="Rokhsar D."/>
        </authorList>
    </citation>
    <scope>NUCLEOTIDE SEQUENCE</scope>
</reference>
<gene>
    <name evidence="2" type="ORF">CISIN_1g0401422mg</name>
</gene>
<evidence type="ECO:0000313" key="2">
    <source>
        <dbReference type="EMBL" id="KDO58149.1"/>
    </source>
</evidence>
<proteinExistence type="predicted"/>
<dbReference type="PANTHER" id="PTHR10745:SF0">
    <property type="entry name" value="GLYCINE--TRNA LIGASE"/>
    <property type="match status" value="1"/>
</dbReference>
<organism evidence="2 3">
    <name type="scientific">Citrus sinensis</name>
    <name type="common">Sweet orange</name>
    <name type="synonym">Citrus aurantium var. sinensis</name>
    <dbReference type="NCBI Taxonomy" id="2711"/>
    <lineage>
        <taxon>Eukaryota</taxon>
        <taxon>Viridiplantae</taxon>
        <taxon>Streptophyta</taxon>
        <taxon>Embryophyta</taxon>
        <taxon>Tracheophyta</taxon>
        <taxon>Spermatophyta</taxon>
        <taxon>Magnoliopsida</taxon>
        <taxon>eudicotyledons</taxon>
        <taxon>Gunneridae</taxon>
        <taxon>Pentapetalae</taxon>
        <taxon>rosids</taxon>
        <taxon>malvids</taxon>
        <taxon>Sapindales</taxon>
        <taxon>Rutaceae</taxon>
        <taxon>Aurantioideae</taxon>
        <taxon>Citrus</taxon>
    </lineage>
</organism>
<evidence type="ECO:0000259" key="1">
    <source>
        <dbReference type="Pfam" id="PF03129"/>
    </source>
</evidence>
<sequence>MFLDVNISRCTSIGKRYARTDELGVPFAITVDSTSSVTIRERDSKDQIRVSLDEAASVIKAVTDGQTKWEDVWSSYPHHSSESADD</sequence>
<dbReference type="Proteomes" id="UP000027120">
    <property type="component" value="Unassembled WGS sequence"/>
</dbReference>
<feature type="domain" description="Anticodon-binding" evidence="1">
    <location>
        <begin position="9"/>
        <end position="61"/>
    </location>
</feature>
<accession>A0A067ESK5</accession>
<dbReference type="SUPFAM" id="SSF52954">
    <property type="entry name" value="Class II aaRS ABD-related"/>
    <property type="match status" value="1"/>
</dbReference>
<dbReference type="STRING" id="2711.A0A067ESK5"/>
<dbReference type="AlphaFoldDB" id="A0A067ESK5"/>
<dbReference type="PANTHER" id="PTHR10745">
    <property type="entry name" value="GLYCYL-TRNA SYNTHETASE/DNA POLYMERASE SUBUNIT GAMMA-2"/>
    <property type="match status" value="1"/>
</dbReference>
<dbReference type="InterPro" id="IPR004154">
    <property type="entry name" value="Anticodon-bd"/>
</dbReference>
<dbReference type="InterPro" id="IPR036621">
    <property type="entry name" value="Anticodon-bd_dom_sf"/>
</dbReference>
<evidence type="ECO:0000313" key="3">
    <source>
        <dbReference type="Proteomes" id="UP000027120"/>
    </source>
</evidence>
<protein>
    <recommendedName>
        <fullName evidence="1">Anticodon-binding domain-containing protein</fullName>
    </recommendedName>
</protein>